<name>A0A1N6SNB2_9MICO</name>
<dbReference type="InterPro" id="IPR050832">
    <property type="entry name" value="Bact_Acetyltransf"/>
</dbReference>
<gene>
    <name evidence="4" type="ORF">SAMN05518682_2424</name>
</gene>
<evidence type="ECO:0000259" key="3">
    <source>
        <dbReference type="PROSITE" id="PS51186"/>
    </source>
</evidence>
<dbReference type="AlphaFoldDB" id="A0A1N6SNB2"/>
<organism evidence="4 5">
    <name type="scientific">Cellulosimicrobium aquatile</name>
    <dbReference type="NCBI Taxonomy" id="1612203"/>
    <lineage>
        <taxon>Bacteria</taxon>
        <taxon>Bacillati</taxon>
        <taxon>Actinomycetota</taxon>
        <taxon>Actinomycetes</taxon>
        <taxon>Micrococcales</taxon>
        <taxon>Promicromonosporaceae</taxon>
        <taxon>Cellulosimicrobium</taxon>
    </lineage>
</organism>
<keyword evidence="5" id="KW-1185">Reference proteome</keyword>
<dbReference type="Proteomes" id="UP000186235">
    <property type="component" value="Unassembled WGS sequence"/>
</dbReference>
<dbReference type="InterPro" id="IPR000182">
    <property type="entry name" value="GNAT_dom"/>
</dbReference>
<dbReference type="PANTHER" id="PTHR43877">
    <property type="entry name" value="AMINOALKYLPHOSPHONATE N-ACETYLTRANSFERASE-RELATED-RELATED"/>
    <property type="match status" value="1"/>
</dbReference>
<dbReference type="CDD" id="cd04301">
    <property type="entry name" value="NAT_SF"/>
    <property type="match status" value="1"/>
</dbReference>
<sequence>MTAFRLRDATAQDADAASGLALRSKASWGYSAPFLEACRSELTFTSKQCSGGGMRIAEQHGRIIGFALVEPAGSEPELSALFVDPEHMGRGVGHALLVDALGAARRLGLHRLFLDSDPGAEPFYRRHGAWRVGETPSGSVAGRVIPRLCFDLARIETSQGAGPTA</sequence>
<feature type="domain" description="N-acetyltransferase" evidence="3">
    <location>
        <begin position="4"/>
        <end position="153"/>
    </location>
</feature>
<evidence type="ECO:0000313" key="4">
    <source>
        <dbReference type="EMBL" id="SIQ42559.1"/>
    </source>
</evidence>
<dbReference type="EMBL" id="FTMI01000004">
    <property type="protein sequence ID" value="SIQ42559.1"/>
    <property type="molecule type" value="Genomic_DNA"/>
</dbReference>
<dbReference type="SUPFAM" id="SSF55729">
    <property type="entry name" value="Acyl-CoA N-acyltransferases (Nat)"/>
    <property type="match status" value="1"/>
</dbReference>
<keyword evidence="2" id="KW-0012">Acyltransferase</keyword>
<dbReference type="Gene3D" id="3.40.630.30">
    <property type="match status" value="1"/>
</dbReference>
<dbReference type="GO" id="GO:0016747">
    <property type="term" value="F:acyltransferase activity, transferring groups other than amino-acyl groups"/>
    <property type="evidence" value="ECO:0007669"/>
    <property type="project" value="InterPro"/>
</dbReference>
<dbReference type="Pfam" id="PF00583">
    <property type="entry name" value="Acetyltransf_1"/>
    <property type="match status" value="1"/>
</dbReference>
<dbReference type="RefSeq" id="WP_076405101.1">
    <property type="nucleotide sequence ID" value="NZ_FTMI01000004.1"/>
</dbReference>
<reference evidence="5" key="1">
    <citation type="submission" date="2017-01" db="EMBL/GenBank/DDBJ databases">
        <authorList>
            <person name="Varghese N."/>
            <person name="Submissions S."/>
        </authorList>
    </citation>
    <scope>NUCLEOTIDE SEQUENCE [LARGE SCALE GENOMIC DNA]</scope>
    <source>
        <strain evidence="5">3bp</strain>
    </source>
</reference>
<evidence type="ECO:0000256" key="1">
    <source>
        <dbReference type="ARBA" id="ARBA00022679"/>
    </source>
</evidence>
<dbReference type="InterPro" id="IPR016181">
    <property type="entry name" value="Acyl_CoA_acyltransferase"/>
</dbReference>
<keyword evidence="1 4" id="KW-0808">Transferase</keyword>
<evidence type="ECO:0000313" key="5">
    <source>
        <dbReference type="Proteomes" id="UP000186235"/>
    </source>
</evidence>
<proteinExistence type="predicted"/>
<evidence type="ECO:0000256" key="2">
    <source>
        <dbReference type="ARBA" id="ARBA00023315"/>
    </source>
</evidence>
<accession>A0A1N6SNB2</accession>
<dbReference type="PROSITE" id="PS51186">
    <property type="entry name" value="GNAT"/>
    <property type="match status" value="1"/>
</dbReference>
<protein>
    <submittedName>
        <fullName evidence="4">Acetyltransferase (GNAT) domain-containing protein</fullName>
    </submittedName>
</protein>